<organism evidence="2 3">
    <name type="scientific">Fusarium austroafricanum</name>
    <dbReference type="NCBI Taxonomy" id="2364996"/>
    <lineage>
        <taxon>Eukaryota</taxon>
        <taxon>Fungi</taxon>
        <taxon>Dikarya</taxon>
        <taxon>Ascomycota</taxon>
        <taxon>Pezizomycotina</taxon>
        <taxon>Sordariomycetes</taxon>
        <taxon>Hypocreomycetidae</taxon>
        <taxon>Hypocreales</taxon>
        <taxon>Nectriaceae</taxon>
        <taxon>Fusarium</taxon>
        <taxon>Fusarium concolor species complex</taxon>
    </lineage>
</organism>
<accession>A0A8H4KMN8</accession>
<keyword evidence="3" id="KW-1185">Reference proteome</keyword>
<feature type="compositionally biased region" description="Basic residues" evidence="1">
    <location>
        <begin position="16"/>
        <end position="28"/>
    </location>
</feature>
<dbReference type="EMBL" id="JAADJG010000162">
    <property type="protein sequence ID" value="KAF4453156.1"/>
    <property type="molecule type" value="Genomic_DNA"/>
</dbReference>
<proteinExistence type="predicted"/>
<dbReference type="Proteomes" id="UP000605986">
    <property type="component" value="Unassembled WGS sequence"/>
</dbReference>
<reference evidence="2" key="1">
    <citation type="submission" date="2020-01" db="EMBL/GenBank/DDBJ databases">
        <title>Identification and distribution of gene clusters putatively required for synthesis of sphingolipid metabolism inhibitors in phylogenetically diverse species of the filamentous fungus Fusarium.</title>
        <authorList>
            <person name="Kim H.-S."/>
            <person name="Busman M."/>
            <person name="Brown D.W."/>
            <person name="Divon H."/>
            <person name="Uhlig S."/>
            <person name="Proctor R.H."/>
        </authorList>
    </citation>
    <scope>NUCLEOTIDE SEQUENCE</scope>
    <source>
        <strain evidence="2">NRRL 53441</strain>
    </source>
</reference>
<feature type="region of interest" description="Disordered" evidence="1">
    <location>
        <begin position="1"/>
        <end position="66"/>
    </location>
</feature>
<sequence>MVNDNDTRDHNGGSRARGRLRRSRKQRFRQCAQAAHQDSRQQNEHEAHGDASHANSPQADDYDPSQDDAAEVFNIRPPVPTYNLLRILPTVEILTDPEVLVRNPRSDGPQVDICTRVPGMFNHWAARLSCYDSVYDFWDLIMSNACFNDRMVHFYIGGFGASFTDNVDQLSQVLVPGELMSIIAWTNKKPPVDFKVAKVTVTHLDTHPPLPFLREFLGKEGSKMLI</sequence>
<gene>
    <name evidence="2" type="ORF">F53441_4153</name>
</gene>
<dbReference type="AlphaFoldDB" id="A0A8H4KMN8"/>
<evidence type="ECO:0000256" key="1">
    <source>
        <dbReference type="SAM" id="MobiDB-lite"/>
    </source>
</evidence>
<evidence type="ECO:0000313" key="2">
    <source>
        <dbReference type="EMBL" id="KAF4453156.1"/>
    </source>
</evidence>
<feature type="compositionally biased region" description="Basic and acidic residues" evidence="1">
    <location>
        <begin position="1"/>
        <end position="12"/>
    </location>
</feature>
<comment type="caution">
    <text evidence="2">The sequence shown here is derived from an EMBL/GenBank/DDBJ whole genome shotgun (WGS) entry which is preliminary data.</text>
</comment>
<name>A0A8H4KMN8_9HYPO</name>
<evidence type="ECO:0000313" key="3">
    <source>
        <dbReference type="Proteomes" id="UP000605986"/>
    </source>
</evidence>
<feature type="compositionally biased region" description="Basic and acidic residues" evidence="1">
    <location>
        <begin position="37"/>
        <end position="51"/>
    </location>
</feature>
<protein>
    <submittedName>
        <fullName evidence="2">Uncharacterized protein</fullName>
    </submittedName>
</protein>
<dbReference type="OrthoDB" id="5100704at2759"/>